<dbReference type="InterPro" id="IPR018076">
    <property type="entry name" value="T2SS_GspF_dom"/>
</dbReference>
<feature type="transmembrane region" description="Helical" evidence="6">
    <location>
        <begin position="204"/>
        <end position="224"/>
    </location>
</feature>
<comment type="subcellular location">
    <subcellularLocation>
        <location evidence="1">Cell membrane</location>
        <topology evidence="1">Multi-pass membrane protein</topology>
    </subcellularLocation>
</comment>
<evidence type="ECO:0000259" key="7">
    <source>
        <dbReference type="Pfam" id="PF00482"/>
    </source>
</evidence>
<dbReference type="AlphaFoldDB" id="A0A6J6L8P5"/>
<dbReference type="PANTHER" id="PTHR35007">
    <property type="entry name" value="INTEGRAL MEMBRANE PROTEIN-RELATED"/>
    <property type="match status" value="1"/>
</dbReference>
<dbReference type="GO" id="GO:0005886">
    <property type="term" value="C:plasma membrane"/>
    <property type="evidence" value="ECO:0007669"/>
    <property type="project" value="UniProtKB-SubCell"/>
</dbReference>
<evidence type="ECO:0000256" key="1">
    <source>
        <dbReference type="ARBA" id="ARBA00004651"/>
    </source>
</evidence>
<dbReference type="PANTHER" id="PTHR35007:SF1">
    <property type="entry name" value="PILUS ASSEMBLY PROTEIN"/>
    <property type="match status" value="1"/>
</dbReference>
<keyword evidence="4 6" id="KW-1133">Transmembrane helix</keyword>
<feature type="domain" description="Type II secretion system protein GspF" evidence="7">
    <location>
        <begin position="94"/>
        <end position="222"/>
    </location>
</feature>
<sequence length="231" mass="24952">MRDKIFVLSPQHVHVLGISPDLLSRRCVLRAVVSCGSVFSLILLMRIQGISLSLSLIAVLIVGAPLTAWTMTISQLRKMATKLQRDMDLSVAVFLDLINVLLAGGAGVETAMIAAAGAGDGWGFEQLRTAMARAQSSRRSYWEALRETGEVFGIESLEEVANSVQLAGEHGARIRQSLAAKAASLRVRNLARIEHEAEQRTERMGIPIVLLFIGFILLVGYPAFAGTVSAL</sequence>
<protein>
    <submittedName>
        <fullName evidence="8">Unannotated protein</fullName>
    </submittedName>
</protein>
<evidence type="ECO:0000256" key="6">
    <source>
        <dbReference type="SAM" id="Phobius"/>
    </source>
</evidence>
<keyword evidence="5 6" id="KW-0472">Membrane</keyword>
<feature type="transmembrane region" description="Helical" evidence="6">
    <location>
        <begin position="53"/>
        <end position="73"/>
    </location>
</feature>
<evidence type="ECO:0000256" key="3">
    <source>
        <dbReference type="ARBA" id="ARBA00022692"/>
    </source>
</evidence>
<evidence type="ECO:0000256" key="5">
    <source>
        <dbReference type="ARBA" id="ARBA00023136"/>
    </source>
</evidence>
<keyword evidence="3 6" id="KW-0812">Transmembrane</keyword>
<dbReference type="Pfam" id="PF00482">
    <property type="entry name" value="T2SSF"/>
    <property type="match status" value="1"/>
</dbReference>
<reference evidence="8" key="1">
    <citation type="submission" date="2020-05" db="EMBL/GenBank/DDBJ databases">
        <authorList>
            <person name="Chiriac C."/>
            <person name="Salcher M."/>
            <person name="Ghai R."/>
            <person name="Kavagutti S V."/>
        </authorList>
    </citation>
    <scope>NUCLEOTIDE SEQUENCE</scope>
</reference>
<name>A0A6J6L8P5_9ZZZZ</name>
<gene>
    <name evidence="8" type="ORF">UFOPK2214_01048</name>
</gene>
<organism evidence="8">
    <name type="scientific">freshwater metagenome</name>
    <dbReference type="NCBI Taxonomy" id="449393"/>
    <lineage>
        <taxon>unclassified sequences</taxon>
        <taxon>metagenomes</taxon>
        <taxon>ecological metagenomes</taxon>
    </lineage>
</organism>
<accession>A0A6J6L8P5</accession>
<dbReference type="EMBL" id="CAEZWJ010000033">
    <property type="protein sequence ID" value="CAB4658121.1"/>
    <property type="molecule type" value="Genomic_DNA"/>
</dbReference>
<proteinExistence type="predicted"/>
<feature type="transmembrane region" description="Helical" evidence="6">
    <location>
        <begin position="27"/>
        <end position="47"/>
    </location>
</feature>
<keyword evidence="2" id="KW-1003">Cell membrane</keyword>
<evidence type="ECO:0000313" key="8">
    <source>
        <dbReference type="EMBL" id="CAB4658121.1"/>
    </source>
</evidence>
<evidence type="ECO:0000256" key="4">
    <source>
        <dbReference type="ARBA" id="ARBA00022989"/>
    </source>
</evidence>
<evidence type="ECO:0000256" key="2">
    <source>
        <dbReference type="ARBA" id="ARBA00022475"/>
    </source>
</evidence>